<protein>
    <submittedName>
        <fullName evidence="1">Uncharacterized protein</fullName>
    </submittedName>
</protein>
<dbReference type="EMBL" id="CABVMM010000003">
    <property type="protein sequence ID" value="VVU99596.1"/>
    <property type="molecule type" value="Genomic_DNA"/>
</dbReference>
<name>A0AC61Y522_9FLAO</name>
<dbReference type="Proteomes" id="UP000356253">
    <property type="component" value="Unassembled WGS sequence"/>
</dbReference>
<accession>A0AC61Y522</accession>
<evidence type="ECO:0000313" key="2">
    <source>
        <dbReference type="Proteomes" id="UP000356253"/>
    </source>
</evidence>
<keyword evidence="2" id="KW-1185">Reference proteome</keyword>
<comment type="caution">
    <text evidence="1">The sequence shown here is derived from an EMBL/GenBank/DDBJ whole genome shotgun (WGS) entry which is preliminary data.</text>
</comment>
<reference evidence="1" key="1">
    <citation type="submission" date="2019-09" db="EMBL/GenBank/DDBJ databases">
        <authorList>
            <person name="Rodrigo-Torres L."/>
            <person name="Arahal R. D."/>
            <person name="Lucena T."/>
        </authorList>
    </citation>
    <scope>NUCLEOTIDE SEQUENCE</scope>
    <source>
        <strain evidence="1">ISS653</strain>
    </source>
</reference>
<gene>
    <name evidence="1" type="ORF">FVB9532_00851</name>
</gene>
<evidence type="ECO:0000313" key="1">
    <source>
        <dbReference type="EMBL" id="VVU99596.1"/>
    </source>
</evidence>
<organism evidence="1 2">
    <name type="scientific">Mesonia oceanica</name>
    <dbReference type="NCBI Taxonomy" id="2687242"/>
    <lineage>
        <taxon>Bacteria</taxon>
        <taxon>Pseudomonadati</taxon>
        <taxon>Bacteroidota</taxon>
        <taxon>Flavobacteriia</taxon>
        <taxon>Flavobacteriales</taxon>
        <taxon>Flavobacteriaceae</taxon>
        <taxon>Mesonia</taxon>
    </lineage>
</organism>
<proteinExistence type="predicted"/>
<sequence>MRLICILIAFTISSITYSQITSMSLCPPTLEGNGNFESCATELSSACYTSVTCANWLVTGVIDYNEYQYDGGESYGPKVFNPQTCAGNQEIIDPSPQGGMYAGAEAGGGEFYIWDEGEEFETTINGLVVGEEYVLGFYQANGHVTTTGNEDYMAWRVTIGNNTPIYAEIIAAHESSNWSYQTLLFTADNTSMTLNFEARTDINTNYTFDHSTKYILLDGVNVSHSLSEGTIIGPEIITCDDPVELFFDHPTPINNTNYQWDIYDMSGSLITYYNGQSILLDNLESGSYTVEITVNPPGSCPSTHISEIQVICCEICPNCNSFKLMPKEKYVLNAWVKEGHAAQQTSYDNSFIELSYNGSSQIDVCATRGEIIEGWQQIYGEFVVPLNATNINISLINNNTDVACYFDDIRIHPYNSNLKSFVYDQKTQKLMAELDENNYATFYEYDSEGGLIRVKKETERGVYTIQETRSGTQKSE</sequence>